<keyword evidence="2 5" id="KW-0863">Zinc-finger</keyword>
<name>A0AAD8X022_LOLMU</name>
<dbReference type="InterPro" id="IPR036855">
    <property type="entry name" value="Znf_CCCH_sf"/>
</dbReference>
<feature type="domain" description="C3H1-type" evidence="7">
    <location>
        <begin position="85"/>
        <end position="113"/>
    </location>
</feature>
<sequence>MGDSEATPIAPYPSDGRPSLTQLASSETLAAGAPPEYPRRPVEPDCSYYVKFGSCGYGTSCWFNHPPKPAGSSRCGEIKPEYPRRPGEPDCSYYVKFGSCGYGMSCMFNHPPDSYRLAANAAGGSSSRSGCEASSSEQYKQTVKALGKHGSMHTRQHLASALTLKGDRRALV</sequence>
<keyword evidence="3 5" id="KW-0862">Zinc</keyword>
<dbReference type="PANTHER" id="PTHR12506">
    <property type="entry name" value="PROTEIN PHOSPHATASE RELATED"/>
    <property type="match status" value="1"/>
</dbReference>
<feature type="region of interest" description="Disordered" evidence="6">
    <location>
        <begin position="1"/>
        <end position="20"/>
    </location>
</feature>
<accession>A0AAD8X022</accession>
<evidence type="ECO:0000256" key="1">
    <source>
        <dbReference type="ARBA" id="ARBA00022723"/>
    </source>
</evidence>
<evidence type="ECO:0000256" key="6">
    <source>
        <dbReference type="SAM" id="MobiDB-lite"/>
    </source>
</evidence>
<proteinExistence type="predicted"/>
<dbReference type="PANTHER" id="PTHR12506:SF50">
    <property type="entry name" value="ZINC FINGER CCCH DOMAIN-CONTAINING PROTEIN 26"/>
    <property type="match status" value="1"/>
</dbReference>
<dbReference type="GO" id="GO:0008270">
    <property type="term" value="F:zinc ion binding"/>
    <property type="evidence" value="ECO:0007669"/>
    <property type="project" value="UniProtKB-KW"/>
</dbReference>
<keyword evidence="4" id="KW-0238">DNA-binding</keyword>
<feature type="zinc finger region" description="C3H1-type" evidence="5">
    <location>
        <begin position="85"/>
        <end position="113"/>
    </location>
</feature>
<reference evidence="8" key="1">
    <citation type="submission" date="2023-07" db="EMBL/GenBank/DDBJ databases">
        <title>A chromosome-level genome assembly of Lolium multiflorum.</title>
        <authorList>
            <person name="Chen Y."/>
            <person name="Copetti D."/>
            <person name="Kolliker R."/>
            <person name="Studer B."/>
        </authorList>
    </citation>
    <scope>NUCLEOTIDE SEQUENCE</scope>
    <source>
        <strain evidence="8">02402/16</strain>
        <tissue evidence="8">Leaf</tissue>
    </source>
</reference>
<dbReference type="AlphaFoldDB" id="A0AAD8X022"/>
<evidence type="ECO:0000313" key="8">
    <source>
        <dbReference type="EMBL" id="KAK1691833.1"/>
    </source>
</evidence>
<comment type="caution">
    <text evidence="8">The sequence shown here is derived from an EMBL/GenBank/DDBJ whole genome shotgun (WGS) entry which is preliminary data.</text>
</comment>
<dbReference type="GO" id="GO:0003729">
    <property type="term" value="F:mRNA binding"/>
    <property type="evidence" value="ECO:0007669"/>
    <property type="project" value="UniProtKB-ARBA"/>
</dbReference>
<evidence type="ECO:0000313" key="9">
    <source>
        <dbReference type="Proteomes" id="UP001231189"/>
    </source>
</evidence>
<feature type="domain" description="C3H1-type" evidence="7">
    <location>
        <begin position="40"/>
        <end position="68"/>
    </location>
</feature>
<keyword evidence="9" id="KW-1185">Reference proteome</keyword>
<dbReference type="Proteomes" id="UP001231189">
    <property type="component" value="Unassembled WGS sequence"/>
</dbReference>
<dbReference type="Pfam" id="PF00642">
    <property type="entry name" value="zf-CCCH"/>
    <property type="match status" value="2"/>
</dbReference>
<keyword evidence="1 5" id="KW-0479">Metal-binding</keyword>
<evidence type="ECO:0000256" key="2">
    <source>
        <dbReference type="ARBA" id="ARBA00022771"/>
    </source>
</evidence>
<dbReference type="SUPFAM" id="SSF90229">
    <property type="entry name" value="CCCH zinc finger"/>
    <property type="match status" value="2"/>
</dbReference>
<dbReference type="PROSITE" id="PS50103">
    <property type="entry name" value="ZF_C3H1"/>
    <property type="match status" value="2"/>
</dbReference>
<evidence type="ECO:0000259" key="7">
    <source>
        <dbReference type="PROSITE" id="PS50103"/>
    </source>
</evidence>
<evidence type="ECO:0000256" key="4">
    <source>
        <dbReference type="ARBA" id="ARBA00023125"/>
    </source>
</evidence>
<gene>
    <name evidence="8" type="ORF">QYE76_008530</name>
</gene>
<dbReference type="SMART" id="SM00356">
    <property type="entry name" value="ZnF_C3H1"/>
    <property type="match status" value="2"/>
</dbReference>
<feature type="zinc finger region" description="C3H1-type" evidence="5">
    <location>
        <begin position="40"/>
        <end position="68"/>
    </location>
</feature>
<dbReference type="InterPro" id="IPR000571">
    <property type="entry name" value="Znf_CCCH"/>
</dbReference>
<dbReference type="InterPro" id="IPR050974">
    <property type="entry name" value="Plant_ZF_CCCH"/>
</dbReference>
<organism evidence="8 9">
    <name type="scientific">Lolium multiflorum</name>
    <name type="common">Italian ryegrass</name>
    <name type="synonym">Lolium perenne subsp. multiflorum</name>
    <dbReference type="NCBI Taxonomy" id="4521"/>
    <lineage>
        <taxon>Eukaryota</taxon>
        <taxon>Viridiplantae</taxon>
        <taxon>Streptophyta</taxon>
        <taxon>Embryophyta</taxon>
        <taxon>Tracheophyta</taxon>
        <taxon>Spermatophyta</taxon>
        <taxon>Magnoliopsida</taxon>
        <taxon>Liliopsida</taxon>
        <taxon>Poales</taxon>
        <taxon>Poaceae</taxon>
        <taxon>BOP clade</taxon>
        <taxon>Pooideae</taxon>
        <taxon>Poodae</taxon>
        <taxon>Poeae</taxon>
        <taxon>Poeae Chloroplast Group 2 (Poeae type)</taxon>
        <taxon>Loliodinae</taxon>
        <taxon>Loliinae</taxon>
        <taxon>Lolium</taxon>
    </lineage>
</organism>
<protein>
    <recommendedName>
        <fullName evidence="7">C3H1-type domain-containing protein</fullName>
    </recommendedName>
</protein>
<evidence type="ECO:0000256" key="3">
    <source>
        <dbReference type="ARBA" id="ARBA00022833"/>
    </source>
</evidence>
<dbReference type="EMBL" id="JAUUTY010000001">
    <property type="protein sequence ID" value="KAK1691833.1"/>
    <property type="molecule type" value="Genomic_DNA"/>
</dbReference>
<dbReference type="GO" id="GO:0003677">
    <property type="term" value="F:DNA binding"/>
    <property type="evidence" value="ECO:0007669"/>
    <property type="project" value="UniProtKB-KW"/>
</dbReference>
<dbReference type="Gene3D" id="4.10.1000.10">
    <property type="entry name" value="Zinc finger, CCCH-type"/>
    <property type="match status" value="1"/>
</dbReference>
<evidence type="ECO:0000256" key="5">
    <source>
        <dbReference type="PROSITE-ProRule" id="PRU00723"/>
    </source>
</evidence>